<organism evidence="1">
    <name type="scientific">marine metagenome</name>
    <dbReference type="NCBI Taxonomy" id="408172"/>
    <lineage>
        <taxon>unclassified sequences</taxon>
        <taxon>metagenomes</taxon>
        <taxon>ecological metagenomes</taxon>
    </lineage>
</organism>
<evidence type="ECO:0000313" key="1">
    <source>
        <dbReference type="EMBL" id="SVB68061.1"/>
    </source>
</evidence>
<reference evidence="1" key="1">
    <citation type="submission" date="2018-05" db="EMBL/GenBank/DDBJ databases">
        <authorList>
            <person name="Lanie J.A."/>
            <person name="Ng W.-L."/>
            <person name="Kazmierczak K.M."/>
            <person name="Andrzejewski T.M."/>
            <person name="Davidsen T.M."/>
            <person name="Wayne K.J."/>
            <person name="Tettelin H."/>
            <person name="Glass J.I."/>
            <person name="Rusch D."/>
            <person name="Podicherti R."/>
            <person name="Tsui H.-C.T."/>
            <person name="Winkler M.E."/>
        </authorList>
    </citation>
    <scope>NUCLEOTIDE SEQUENCE</scope>
</reference>
<gene>
    <name evidence="1" type="ORF">METZ01_LOCUS220915</name>
</gene>
<name>A0A382G1I6_9ZZZZ</name>
<proteinExistence type="predicted"/>
<dbReference type="AlphaFoldDB" id="A0A382G1I6"/>
<dbReference type="EMBL" id="UINC01052577">
    <property type="protein sequence ID" value="SVB68061.1"/>
    <property type="molecule type" value="Genomic_DNA"/>
</dbReference>
<sequence length="22" mass="2382">MARYILLGKFSLNGVKGVIKSS</sequence>
<feature type="non-terminal residue" evidence="1">
    <location>
        <position position="22"/>
    </location>
</feature>
<accession>A0A382G1I6</accession>
<protein>
    <submittedName>
        <fullName evidence="1">Uncharacterized protein</fullName>
    </submittedName>
</protein>